<dbReference type="AlphaFoldDB" id="A0A2T0UQR8"/>
<dbReference type="EMBL" id="PVTI01000007">
    <property type="protein sequence ID" value="PRY60253.1"/>
    <property type="molecule type" value="Genomic_DNA"/>
</dbReference>
<name>A0A2T0UQR8_9MICO</name>
<evidence type="ECO:0000313" key="2">
    <source>
        <dbReference type="EMBL" id="PRY60253.1"/>
    </source>
</evidence>
<dbReference type="InterPro" id="IPR023393">
    <property type="entry name" value="START-like_dom_sf"/>
</dbReference>
<keyword evidence="3" id="KW-1185">Reference proteome</keyword>
<protein>
    <submittedName>
        <fullName evidence="2">Carbon monoxide dehydrogenase subunit G</fullName>
    </submittedName>
</protein>
<sequence>MFTLTRETSATPEALWGRVAALDRHADTVPLTTTLADPGPPGPGWRFAVRTRLGPLRFDDPMVVEEWDPPRSWRVRKLGPLGGWATARVEPYAGGARLTWTEELWLRGPRQREIPVVGWLTRVVGDLVGPFVFGPVADRLVDPRLDDDQGADPNADREARS</sequence>
<dbReference type="Proteomes" id="UP000237822">
    <property type="component" value="Unassembled WGS sequence"/>
</dbReference>
<gene>
    <name evidence="2" type="ORF">BCF74_10739</name>
</gene>
<comment type="caution">
    <text evidence="2">The sequence shown here is derived from an EMBL/GenBank/DDBJ whole genome shotgun (WGS) entry which is preliminary data.</text>
</comment>
<proteinExistence type="predicted"/>
<feature type="region of interest" description="Disordered" evidence="1">
    <location>
        <begin position="142"/>
        <end position="161"/>
    </location>
</feature>
<dbReference type="OrthoDB" id="4823586at2"/>
<reference evidence="2 3" key="1">
    <citation type="submission" date="2018-03" db="EMBL/GenBank/DDBJ databases">
        <title>Genomic Encyclopedia of Archaeal and Bacterial Type Strains, Phase II (KMG-II): from individual species to whole genera.</title>
        <authorList>
            <person name="Goeker M."/>
        </authorList>
    </citation>
    <scope>NUCLEOTIDE SEQUENCE [LARGE SCALE GENOMIC DNA]</scope>
    <source>
        <strain evidence="2 3">ATCC BAA-1496</strain>
    </source>
</reference>
<accession>A0A2T0UQR8</accession>
<evidence type="ECO:0000256" key="1">
    <source>
        <dbReference type="SAM" id="MobiDB-lite"/>
    </source>
</evidence>
<dbReference type="RefSeq" id="WP_106297017.1">
    <property type="nucleotide sequence ID" value="NZ_PVTI01000007.1"/>
</dbReference>
<evidence type="ECO:0000313" key="3">
    <source>
        <dbReference type="Proteomes" id="UP000237822"/>
    </source>
</evidence>
<organism evidence="2 3">
    <name type="scientific">Knoellia remsis</name>
    <dbReference type="NCBI Taxonomy" id="407159"/>
    <lineage>
        <taxon>Bacteria</taxon>
        <taxon>Bacillati</taxon>
        <taxon>Actinomycetota</taxon>
        <taxon>Actinomycetes</taxon>
        <taxon>Micrococcales</taxon>
        <taxon>Intrasporangiaceae</taxon>
        <taxon>Knoellia</taxon>
    </lineage>
</organism>
<dbReference type="Gene3D" id="3.30.530.20">
    <property type="match status" value="1"/>
</dbReference>
<dbReference type="SUPFAM" id="SSF55961">
    <property type="entry name" value="Bet v1-like"/>
    <property type="match status" value="1"/>
</dbReference>